<keyword evidence="4" id="KW-1185">Reference proteome</keyword>
<evidence type="ECO:0000256" key="1">
    <source>
        <dbReference type="ARBA" id="ARBA00022737"/>
    </source>
</evidence>
<dbReference type="AlphaFoldDB" id="A0AAV2SHU4"/>
<comment type="caution">
    <text evidence="3">The sequence shown here is derived from an EMBL/GenBank/DDBJ whole genome shotgun (WGS) entry which is preliminary data.</text>
</comment>
<dbReference type="EMBL" id="CAXKWB010066982">
    <property type="protein sequence ID" value="CAL4190569.1"/>
    <property type="molecule type" value="Genomic_DNA"/>
</dbReference>
<dbReference type="SUPFAM" id="SSF48452">
    <property type="entry name" value="TPR-like"/>
    <property type="match status" value="1"/>
</dbReference>
<dbReference type="InterPro" id="IPR039226">
    <property type="entry name" value="Ski3/TTC37"/>
</dbReference>
<reference evidence="3 4" key="1">
    <citation type="submission" date="2024-05" db="EMBL/GenBank/DDBJ databases">
        <authorList>
            <person name="Wallberg A."/>
        </authorList>
    </citation>
    <scope>NUCLEOTIDE SEQUENCE [LARGE SCALE GENOMIC DNA]</scope>
</reference>
<keyword evidence="1" id="KW-0677">Repeat</keyword>
<accession>A0AAV2SHU4</accession>
<gene>
    <name evidence="3" type="ORF">MNOR_LOCUS36491</name>
</gene>
<organism evidence="3 4">
    <name type="scientific">Meganyctiphanes norvegica</name>
    <name type="common">Northern krill</name>
    <name type="synonym">Thysanopoda norvegica</name>
    <dbReference type="NCBI Taxonomy" id="48144"/>
    <lineage>
        <taxon>Eukaryota</taxon>
        <taxon>Metazoa</taxon>
        <taxon>Ecdysozoa</taxon>
        <taxon>Arthropoda</taxon>
        <taxon>Crustacea</taxon>
        <taxon>Multicrustacea</taxon>
        <taxon>Malacostraca</taxon>
        <taxon>Eumalacostraca</taxon>
        <taxon>Eucarida</taxon>
        <taxon>Euphausiacea</taxon>
        <taxon>Euphausiidae</taxon>
        <taxon>Meganyctiphanes</taxon>
    </lineage>
</organism>
<evidence type="ECO:0000256" key="2">
    <source>
        <dbReference type="ARBA" id="ARBA00022803"/>
    </source>
</evidence>
<dbReference type="InterPro" id="IPR011990">
    <property type="entry name" value="TPR-like_helical_dom_sf"/>
</dbReference>
<dbReference type="Proteomes" id="UP001497623">
    <property type="component" value="Unassembled WGS sequence"/>
</dbReference>
<dbReference type="GO" id="GO:0055087">
    <property type="term" value="C:Ski complex"/>
    <property type="evidence" value="ECO:0007669"/>
    <property type="project" value="InterPro"/>
</dbReference>
<protein>
    <submittedName>
        <fullName evidence="3">Uncharacterized protein</fullName>
    </submittedName>
</protein>
<dbReference type="GO" id="GO:0006401">
    <property type="term" value="P:RNA catabolic process"/>
    <property type="evidence" value="ECO:0007669"/>
    <property type="project" value="InterPro"/>
</dbReference>
<name>A0AAV2SHU4_MEGNR</name>
<evidence type="ECO:0000313" key="4">
    <source>
        <dbReference type="Proteomes" id="UP001497623"/>
    </source>
</evidence>
<sequence length="343" mass="38434">MFGRASQELEKYEDSKKVLLLASSVDPDSPVAWQGLAALCDKQADVFTVDESITIYTRIKDIVKDDNEKVDTTFRKIASLYLKKEESFNAAKALHELIGQLTDGKLITTAWKSIIEVLSPVKNPSEAETKLLQDSLEATLNDSVLGENEKNYQIYLRLLYSSRQLDRALSAAIAMAAIFPTAYPLEWIARLYVETTADPKPGESTFSLEKETLAEHIKKLLRLNNASPWGNLAQGIIYKKENKLSEAKAHLRAGAERLPNQLLGWHLLLGVQMELYEWPSVETSCRRALCIIADIISSNAGRVPGGEQPQNYQHKLLLTQAQALSYMGHENHLKQAIDILRKV</sequence>
<dbReference type="PANTHER" id="PTHR15704:SF7">
    <property type="entry name" value="SUPERKILLER COMPLEX PROTEIN 3"/>
    <property type="match status" value="1"/>
</dbReference>
<proteinExistence type="predicted"/>
<dbReference type="Gene3D" id="1.25.40.10">
    <property type="entry name" value="Tetratricopeptide repeat domain"/>
    <property type="match status" value="1"/>
</dbReference>
<dbReference type="PANTHER" id="PTHR15704">
    <property type="entry name" value="SUPERKILLER 3 PROTEIN-RELATED"/>
    <property type="match status" value="1"/>
</dbReference>
<evidence type="ECO:0000313" key="3">
    <source>
        <dbReference type="EMBL" id="CAL4190569.1"/>
    </source>
</evidence>
<feature type="non-terminal residue" evidence="3">
    <location>
        <position position="343"/>
    </location>
</feature>
<keyword evidence="2" id="KW-0802">TPR repeat</keyword>